<comment type="cofactor">
    <cofactor evidence="1">
        <name>Mg(2+)</name>
        <dbReference type="ChEBI" id="CHEBI:18420"/>
    </cofactor>
</comment>
<evidence type="ECO:0000256" key="10">
    <source>
        <dbReference type="ARBA" id="ARBA00048540"/>
    </source>
</evidence>
<evidence type="ECO:0000256" key="3">
    <source>
        <dbReference type="ARBA" id="ARBA00016337"/>
    </source>
</evidence>
<dbReference type="PANTHER" id="PTHR30040">
    <property type="entry name" value="THIAMINE BIOSYNTHESIS LIPOPROTEIN APBE"/>
    <property type="match status" value="1"/>
</dbReference>
<evidence type="ECO:0000256" key="7">
    <source>
        <dbReference type="ARBA" id="ARBA00022827"/>
    </source>
</evidence>
<keyword evidence="6 11" id="KW-0479">Metal-binding</keyword>
<keyword evidence="4 11" id="KW-0285">Flavoprotein</keyword>
<evidence type="ECO:0000256" key="8">
    <source>
        <dbReference type="ARBA" id="ARBA00022842"/>
    </source>
</evidence>
<dbReference type="Gene3D" id="3.10.520.10">
    <property type="entry name" value="ApbE-like domains"/>
    <property type="match status" value="1"/>
</dbReference>
<dbReference type="SUPFAM" id="SSF143631">
    <property type="entry name" value="ApbE-like"/>
    <property type="match status" value="1"/>
</dbReference>
<keyword evidence="8 11" id="KW-0460">Magnesium</keyword>
<comment type="similarity">
    <text evidence="11">Belongs to the ApbE family.</text>
</comment>
<dbReference type="PANTHER" id="PTHR30040:SF2">
    <property type="entry name" value="FAD:PROTEIN FMN TRANSFERASE"/>
    <property type="match status" value="1"/>
</dbReference>
<dbReference type="Proteomes" id="UP001061302">
    <property type="component" value="Chromosome"/>
</dbReference>
<evidence type="ECO:0000313" key="12">
    <source>
        <dbReference type="EMBL" id="UXY14843.1"/>
    </source>
</evidence>
<dbReference type="InterPro" id="IPR003374">
    <property type="entry name" value="ApbE-like_sf"/>
</dbReference>
<evidence type="ECO:0000256" key="9">
    <source>
        <dbReference type="ARBA" id="ARBA00031306"/>
    </source>
</evidence>
<evidence type="ECO:0000256" key="11">
    <source>
        <dbReference type="PIRNR" id="PIRNR006268"/>
    </source>
</evidence>
<keyword evidence="13" id="KW-1185">Reference proteome</keyword>
<keyword evidence="5 11" id="KW-0808">Transferase</keyword>
<reference evidence="12" key="1">
    <citation type="submission" date="2022-10" db="EMBL/GenBank/DDBJ databases">
        <title>Chitiniphilus purpureus sp. nov., a novel chitin-degrading bacterium isolated from crawfish pond sediment.</title>
        <authorList>
            <person name="Li K."/>
        </authorList>
    </citation>
    <scope>NUCLEOTIDE SEQUENCE</scope>
    <source>
        <strain evidence="12">CD1</strain>
    </source>
</reference>
<dbReference type="InterPro" id="IPR024932">
    <property type="entry name" value="ApbE"/>
</dbReference>
<evidence type="ECO:0000256" key="2">
    <source>
        <dbReference type="ARBA" id="ARBA00011955"/>
    </source>
</evidence>
<evidence type="ECO:0000256" key="1">
    <source>
        <dbReference type="ARBA" id="ARBA00001946"/>
    </source>
</evidence>
<evidence type="ECO:0000256" key="5">
    <source>
        <dbReference type="ARBA" id="ARBA00022679"/>
    </source>
</evidence>
<evidence type="ECO:0000256" key="6">
    <source>
        <dbReference type="ARBA" id="ARBA00022723"/>
    </source>
</evidence>
<dbReference type="Pfam" id="PF02424">
    <property type="entry name" value="ApbE"/>
    <property type="match status" value="1"/>
</dbReference>
<evidence type="ECO:0000313" key="13">
    <source>
        <dbReference type="Proteomes" id="UP001061302"/>
    </source>
</evidence>
<dbReference type="EC" id="2.7.1.180" evidence="2 11"/>
<gene>
    <name evidence="12" type="ORF">N8I74_16210</name>
</gene>
<keyword evidence="7 11" id="KW-0274">FAD</keyword>
<dbReference type="RefSeq" id="WP_263124166.1">
    <property type="nucleotide sequence ID" value="NZ_CP106753.1"/>
</dbReference>
<sequence>MNEVLIPPQLSAWRPHPLHGTIQRLTGQTMGTTWSVQLAGPAALAPDALRDGIQGVLDQVVAQMSHWRADSDLSRFNAAPAGSWQPLPPEFRHVLACALAVAAQSDGAFDPTLGALADLWGFGPAGPRDVPPTPARIALARECSGWRKLLFHGGRARQPGGLTLDFSGIAKGYGVDAVATHLQRSGLSSWLVEVGGELRGFGIKPDGQPWWVGLEAPLDASTAPCVAALHDLAVATSGDYRRYFEHQGERYAHTLDPRTGAPLRAAPAAVTVLHPECMWADAYATALTVLGPEQGLAFAERHALAARWLVRDRDSLRQYRSAAFAAMLK</sequence>
<dbReference type="PIRSF" id="PIRSF006268">
    <property type="entry name" value="ApbE"/>
    <property type="match status" value="1"/>
</dbReference>
<dbReference type="GO" id="GO:0016740">
    <property type="term" value="F:transferase activity"/>
    <property type="evidence" value="ECO:0007669"/>
    <property type="project" value="UniProtKB-KW"/>
</dbReference>
<proteinExistence type="inferred from homology"/>
<accession>A0ABY6DMC9</accession>
<name>A0ABY6DMC9_9NEIS</name>
<dbReference type="EMBL" id="CP106753">
    <property type="protein sequence ID" value="UXY14843.1"/>
    <property type="molecule type" value="Genomic_DNA"/>
</dbReference>
<comment type="catalytic activity">
    <reaction evidence="10 11">
        <text>L-threonyl-[protein] + FAD = FMN-L-threonyl-[protein] + AMP + H(+)</text>
        <dbReference type="Rhea" id="RHEA:36847"/>
        <dbReference type="Rhea" id="RHEA-COMP:11060"/>
        <dbReference type="Rhea" id="RHEA-COMP:11061"/>
        <dbReference type="ChEBI" id="CHEBI:15378"/>
        <dbReference type="ChEBI" id="CHEBI:30013"/>
        <dbReference type="ChEBI" id="CHEBI:57692"/>
        <dbReference type="ChEBI" id="CHEBI:74257"/>
        <dbReference type="ChEBI" id="CHEBI:456215"/>
        <dbReference type="EC" id="2.7.1.180"/>
    </reaction>
</comment>
<organism evidence="12 13">
    <name type="scientific">Chitiniphilus purpureus</name>
    <dbReference type="NCBI Taxonomy" id="2981137"/>
    <lineage>
        <taxon>Bacteria</taxon>
        <taxon>Pseudomonadati</taxon>
        <taxon>Pseudomonadota</taxon>
        <taxon>Betaproteobacteria</taxon>
        <taxon>Neisseriales</taxon>
        <taxon>Chitinibacteraceae</taxon>
        <taxon>Chitiniphilus</taxon>
    </lineage>
</organism>
<evidence type="ECO:0000256" key="4">
    <source>
        <dbReference type="ARBA" id="ARBA00022630"/>
    </source>
</evidence>
<protein>
    <recommendedName>
        <fullName evidence="3 11">FAD:protein FMN transferase</fullName>
        <ecNumber evidence="2 11">2.7.1.180</ecNumber>
    </recommendedName>
    <alternativeName>
        <fullName evidence="9 11">Flavin transferase</fullName>
    </alternativeName>
</protein>